<evidence type="ECO:0008006" key="4">
    <source>
        <dbReference type="Google" id="ProtNLM"/>
    </source>
</evidence>
<dbReference type="Proteomes" id="UP000054350">
    <property type="component" value="Unassembled WGS sequence"/>
</dbReference>
<keyword evidence="1" id="KW-0106">Calcium</keyword>
<dbReference type="OrthoDB" id="10398582at2759"/>
<dbReference type="SUPFAM" id="SSF47473">
    <property type="entry name" value="EF-hand"/>
    <property type="match status" value="1"/>
</dbReference>
<evidence type="ECO:0000313" key="2">
    <source>
        <dbReference type="EMBL" id="KNE60471.1"/>
    </source>
</evidence>
<dbReference type="InterPro" id="IPR011992">
    <property type="entry name" value="EF-hand-dom_pair"/>
</dbReference>
<proteinExistence type="predicted"/>
<organism evidence="2 3">
    <name type="scientific">Allomyces macrogynus (strain ATCC 38327)</name>
    <name type="common">Allomyces javanicus var. macrogynus</name>
    <dbReference type="NCBI Taxonomy" id="578462"/>
    <lineage>
        <taxon>Eukaryota</taxon>
        <taxon>Fungi</taxon>
        <taxon>Fungi incertae sedis</taxon>
        <taxon>Blastocladiomycota</taxon>
        <taxon>Blastocladiomycetes</taxon>
        <taxon>Blastocladiales</taxon>
        <taxon>Blastocladiaceae</taxon>
        <taxon>Allomyces</taxon>
    </lineage>
</organism>
<dbReference type="PROSITE" id="PS00018">
    <property type="entry name" value="EF_HAND_1"/>
    <property type="match status" value="1"/>
</dbReference>
<gene>
    <name evidence="2" type="ORF">AMAG_05858</name>
</gene>
<accession>A0A0L0SDD2</accession>
<reference evidence="2 3" key="1">
    <citation type="submission" date="2009-11" db="EMBL/GenBank/DDBJ databases">
        <title>Annotation of Allomyces macrogynus ATCC 38327.</title>
        <authorList>
            <consortium name="The Broad Institute Genome Sequencing Platform"/>
            <person name="Russ C."/>
            <person name="Cuomo C."/>
            <person name="Burger G."/>
            <person name="Gray M.W."/>
            <person name="Holland P.W.H."/>
            <person name="King N."/>
            <person name="Lang F.B.F."/>
            <person name="Roger A.J."/>
            <person name="Ruiz-Trillo I."/>
            <person name="Young S.K."/>
            <person name="Zeng Q."/>
            <person name="Gargeya S."/>
            <person name="Fitzgerald M."/>
            <person name="Haas B."/>
            <person name="Abouelleil A."/>
            <person name="Alvarado L."/>
            <person name="Arachchi H.M."/>
            <person name="Berlin A."/>
            <person name="Chapman S.B."/>
            <person name="Gearin G."/>
            <person name="Goldberg J."/>
            <person name="Griggs A."/>
            <person name="Gujja S."/>
            <person name="Hansen M."/>
            <person name="Heiman D."/>
            <person name="Howarth C."/>
            <person name="Larimer J."/>
            <person name="Lui A."/>
            <person name="MacDonald P.J.P."/>
            <person name="McCowen C."/>
            <person name="Montmayeur A."/>
            <person name="Murphy C."/>
            <person name="Neiman D."/>
            <person name="Pearson M."/>
            <person name="Priest M."/>
            <person name="Roberts A."/>
            <person name="Saif S."/>
            <person name="Shea T."/>
            <person name="Sisk P."/>
            <person name="Stolte C."/>
            <person name="Sykes S."/>
            <person name="Wortman J."/>
            <person name="Nusbaum C."/>
            <person name="Birren B."/>
        </authorList>
    </citation>
    <scope>NUCLEOTIDE SEQUENCE [LARGE SCALE GENOMIC DNA]</scope>
    <source>
        <strain evidence="2 3">ATCC 38327</strain>
    </source>
</reference>
<dbReference type="InterPro" id="IPR018247">
    <property type="entry name" value="EF_Hand_1_Ca_BS"/>
</dbReference>
<keyword evidence="3" id="KW-1185">Reference proteome</keyword>
<reference evidence="3" key="2">
    <citation type="submission" date="2009-11" db="EMBL/GenBank/DDBJ databases">
        <title>The Genome Sequence of Allomyces macrogynus strain ATCC 38327.</title>
        <authorList>
            <consortium name="The Broad Institute Genome Sequencing Platform"/>
            <person name="Russ C."/>
            <person name="Cuomo C."/>
            <person name="Shea T."/>
            <person name="Young S.K."/>
            <person name="Zeng Q."/>
            <person name="Koehrsen M."/>
            <person name="Haas B."/>
            <person name="Borodovsky M."/>
            <person name="Guigo R."/>
            <person name="Alvarado L."/>
            <person name="Berlin A."/>
            <person name="Borenstein D."/>
            <person name="Chen Z."/>
            <person name="Engels R."/>
            <person name="Freedman E."/>
            <person name="Gellesch M."/>
            <person name="Goldberg J."/>
            <person name="Griggs A."/>
            <person name="Gujja S."/>
            <person name="Heiman D."/>
            <person name="Hepburn T."/>
            <person name="Howarth C."/>
            <person name="Jen D."/>
            <person name="Larson L."/>
            <person name="Lewis B."/>
            <person name="Mehta T."/>
            <person name="Park D."/>
            <person name="Pearson M."/>
            <person name="Roberts A."/>
            <person name="Saif S."/>
            <person name="Shenoy N."/>
            <person name="Sisk P."/>
            <person name="Stolte C."/>
            <person name="Sykes S."/>
            <person name="Walk T."/>
            <person name="White J."/>
            <person name="Yandava C."/>
            <person name="Burger G."/>
            <person name="Gray M.W."/>
            <person name="Holland P.W.H."/>
            <person name="King N."/>
            <person name="Lang F.B.F."/>
            <person name="Roger A.J."/>
            <person name="Ruiz-Trillo I."/>
            <person name="Lander E."/>
            <person name="Nusbaum C."/>
        </authorList>
    </citation>
    <scope>NUCLEOTIDE SEQUENCE [LARGE SCALE GENOMIC DNA]</scope>
    <source>
        <strain evidence="3">ATCC 38327</strain>
    </source>
</reference>
<sequence length="153" mass="16727">MTAATNTTMTTTTAPADPMAQYANPEATATSFLGPDYQLNPRYRAAIAADFASLDTDKDGYLTPADLAAEASSSPDQAALFRVKDLLRQVYQVTGTEYRDHDLAINFDAYINLMAITAQVEPESSWRDLRRDARAQRAWGPVAPDAEAHRLAV</sequence>
<dbReference type="VEuPathDB" id="FungiDB:AMAG_05858"/>
<protein>
    <recommendedName>
        <fullName evidence="4">EF-hand domain-containing protein</fullName>
    </recommendedName>
</protein>
<dbReference type="AlphaFoldDB" id="A0A0L0SDD2"/>
<name>A0A0L0SDD2_ALLM3</name>
<dbReference type="Gene3D" id="1.10.238.10">
    <property type="entry name" value="EF-hand"/>
    <property type="match status" value="1"/>
</dbReference>
<evidence type="ECO:0000256" key="1">
    <source>
        <dbReference type="ARBA" id="ARBA00022837"/>
    </source>
</evidence>
<evidence type="ECO:0000313" key="3">
    <source>
        <dbReference type="Proteomes" id="UP000054350"/>
    </source>
</evidence>
<dbReference type="EMBL" id="GG745336">
    <property type="protein sequence ID" value="KNE60471.1"/>
    <property type="molecule type" value="Genomic_DNA"/>
</dbReference>